<sequence length="59" mass="6434">MTHGTSDLSAGHEHDRHCYWDHMQCGWVCGPRPAAEPRAAAETPEQADATPDRSLAPAH</sequence>
<feature type="compositionally biased region" description="Low complexity" evidence="1">
    <location>
        <begin position="31"/>
        <end position="47"/>
    </location>
</feature>
<proteinExistence type="predicted"/>
<protein>
    <submittedName>
        <fullName evidence="2">Uncharacterized protein</fullName>
    </submittedName>
</protein>
<dbReference type="EMBL" id="JBHUCP010000034">
    <property type="protein sequence ID" value="MFD1534452.1"/>
    <property type="molecule type" value="Genomic_DNA"/>
</dbReference>
<feature type="region of interest" description="Disordered" evidence="1">
    <location>
        <begin position="31"/>
        <end position="59"/>
    </location>
</feature>
<name>A0ABW4FV58_9PSEU</name>
<evidence type="ECO:0000313" key="2">
    <source>
        <dbReference type="EMBL" id="MFD1534452.1"/>
    </source>
</evidence>
<gene>
    <name evidence="2" type="ORF">ACFSCY_34035</name>
</gene>
<organism evidence="2 3">
    <name type="scientific">Pseudonocardia aurantiaca</name>
    <dbReference type="NCBI Taxonomy" id="75290"/>
    <lineage>
        <taxon>Bacteria</taxon>
        <taxon>Bacillati</taxon>
        <taxon>Actinomycetota</taxon>
        <taxon>Actinomycetes</taxon>
        <taxon>Pseudonocardiales</taxon>
        <taxon>Pseudonocardiaceae</taxon>
        <taxon>Pseudonocardia</taxon>
    </lineage>
</organism>
<reference evidence="3" key="1">
    <citation type="journal article" date="2019" name="Int. J. Syst. Evol. Microbiol.">
        <title>The Global Catalogue of Microorganisms (GCM) 10K type strain sequencing project: providing services to taxonomists for standard genome sequencing and annotation.</title>
        <authorList>
            <consortium name="The Broad Institute Genomics Platform"/>
            <consortium name="The Broad Institute Genome Sequencing Center for Infectious Disease"/>
            <person name="Wu L."/>
            <person name="Ma J."/>
        </authorList>
    </citation>
    <scope>NUCLEOTIDE SEQUENCE [LARGE SCALE GENOMIC DNA]</scope>
    <source>
        <strain evidence="3">JCM 12165</strain>
    </source>
</reference>
<comment type="caution">
    <text evidence="2">The sequence shown here is derived from an EMBL/GenBank/DDBJ whole genome shotgun (WGS) entry which is preliminary data.</text>
</comment>
<evidence type="ECO:0000256" key="1">
    <source>
        <dbReference type="SAM" id="MobiDB-lite"/>
    </source>
</evidence>
<keyword evidence="3" id="KW-1185">Reference proteome</keyword>
<evidence type="ECO:0000313" key="3">
    <source>
        <dbReference type="Proteomes" id="UP001597145"/>
    </source>
</evidence>
<dbReference type="Proteomes" id="UP001597145">
    <property type="component" value="Unassembled WGS sequence"/>
</dbReference>
<accession>A0ABW4FV58</accession>
<dbReference type="RefSeq" id="WP_343984031.1">
    <property type="nucleotide sequence ID" value="NZ_BAAAJG010000017.1"/>
</dbReference>